<dbReference type="InterPro" id="IPR029787">
    <property type="entry name" value="Nucleotide_cyclase"/>
</dbReference>
<sequence length="521" mass="57646">MDELPRALMADRALLALRVSIALACAVILSLFGWTEYQAREKELRNAQDSLVNLSRSLVQQAEDTLEMASVSVSGIARYVEMTPMTAQTERPLTAMLRKMVDRTNQLTALNVMDASGNRIATSFHLDEDKLNFADRAYFQYHRTHNTDGVFVGPPVESRTIGQRMLTVSARINRPDGSFGGVVIAGIRLDFFTTLYSQFDIGKNGSITFFGRDGSFYTRFPYLPKLKDFDFRQMPHFERFFAEDARGTFRSPSPYDGVERVAGYMRGTHYPVVVLAARSIDEVLAAWRINFVYHALTALALVLAIGLLGFRITRDIAAGQRAAAHLATSDGLTGLYNRRAFDLHLDACWDAACHSGADVSVVMVDIDYFKDFNDEYGHPAGDVCLKRVAQCMRQLTRSQGDMAARYGGEEFALVLAHADAVAALRIAQRLRASIEALAIRHPRSAASEVITVSVGCATVTPLSRRAVVGSPSTLVKAADMALYRAKRYGRNRVVRWSDAIDADLLRSPASDESRTMVEVVG</sequence>
<dbReference type="InterPro" id="IPR054327">
    <property type="entry name" value="His-kinase-like_sensor"/>
</dbReference>
<feature type="domain" description="GGDEF" evidence="4">
    <location>
        <begin position="357"/>
        <end position="498"/>
    </location>
</feature>
<dbReference type="RefSeq" id="WP_078709574.1">
    <property type="nucleotide sequence ID" value="NZ_FUXL01000013.1"/>
</dbReference>
<name>A0A1T4SRK7_9HYPH</name>
<dbReference type="EC" id="2.7.7.65" evidence="1"/>
<dbReference type="CDD" id="cd12915">
    <property type="entry name" value="PDC2_DGC_like"/>
    <property type="match status" value="1"/>
</dbReference>
<dbReference type="GO" id="GO:0043709">
    <property type="term" value="P:cell adhesion involved in single-species biofilm formation"/>
    <property type="evidence" value="ECO:0007669"/>
    <property type="project" value="TreeGrafter"/>
</dbReference>
<dbReference type="NCBIfam" id="TIGR00254">
    <property type="entry name" value="GGDEF"/>
    <property type="match status" value="1"/>
</dbReference>
<dbReference type="InterPro" id="IPR000160">
    <property type="entry name" value="GGDEF_dom"/>
</dbReference>
<dbReference type="OrthoDB" id="9812260at2"/>
<dbReference type="PROSITE" id="PS50887">
    <property type="entry name" value="GGDEF"/>
    <property type="match status" value="1"/>
</dbReference>
<dbReference type="InterPro" id="IPR050469">
    <property type="entry name" value="Diguanylate_Cyclase"/>
</dbReference>
<dbReference type="EMBL" id="FUXL01000013">
    <property type="protein sequence ID" value="SKA30859.1"/>
    <property type="molecule type" value="Genomic_DNA"/>
</dbReference>
<feature type="transmembrane region" description="Helical" evidence="3">
    <location>
        <begin position="291"/>
        <end position="310"/>
    </location>
</feature>
<dbReference type="InterPro" id="IPR029151">
    <property type="entry name" value="Sensor-like_sf"/>
</dbReference>
<evidence type="ECO:0000313" key="5">
    <source>
        <dbReference type="EMBL" id="SKA30859.1"/>
    </source>
</evidence>
<dbReference type="Gene3D" id="3.30.450.20">
    <property type="entry name" value="PAS domain"/>
    <property type="match status" value="2"/>
</dbReference>
<evidence type="ECO:0000256" key="2">
    <source>
        <dbReference type="ARBA" id="ARBA00034247"/>
    </source>
</evidence>
<dbReference type="AlphaFoldDB" id="A0A1T4SRK7"/>
<dbReference type="GO" id="GO:1902201">
    <property type="term" value="P:negative regulation of bacterial-type flagellum-dependent cell motility"/>
    <property type="evidence" value="ECO:0007669"/>
    <property type="project" value="TreeGrafter"/>
</dbReference>
<dbReference type="FunFam" id="3.30.70.270:FF:000001">
    <property type="entry name" value="Diguanylate cyclase domain protein"/>
    <property type="match status" value="1"/>
</dbReference>
<evidence type="ECO:0000313" key="6">
    <source>
        <dbReference type="Proteomes" id="UP000190135"/>
    </source>
</evidence>
<dbReference type="Proteomes" id="UP000190135">
    <property type="component" value="Unassembled WGS sequence"/>
</dbReference>
<dbReference type="GO" id="GO:0005886">
    <property type="term" value="C:plasma membrane"/>
    <property type="evidence" value="ECO:0007669"/>
    <property type="project" value="TreeGrafter"/>
</dbReference>
<dbReference type="SMART" id="SM00267">
    <property type="entry name" value="GGDEF"/>
    <property type="match status" value="1"/>
</dbReference>
<keyword evidence="6" id="KW-1185">Reference proteome</keyword>
<keyword evidence="3" id="KW-0472">Membrane</keyword>
<dbReference type="Pfam" id="PF00990">
    <property type="entry name" value="GGDEF"/>
    <property type="match status" value="1"/>
</dbReference>
<dbReference type="CDD" id="cd01949">
    <property type="entry name" value="GGDEF"/>
    <property type="match status" value="1"/>
</dbReference>
<dbReference type="InterPro" id="IPR043128">
    <property type="entry name" value="Rev_trsase/Diguanyl_cyclase"/>
</dbReference>
<protein>
    <recommendedName>
        <fullName evidence="1">diguanylate cyclase</fullName>
        <ecNumber evidence="1">2.7.7.65</ecNumber>
    </recommendedName>
</protein>
<dbReference type="PANTHER" id="PTHR45138">
    <property type="entry name" value="REGULATORY COMPONENTS OF SENSORY TRANSDUCTION SYSTEM"/>
    <property type="match status" value="1"/>
</dbReference>
<gene>
    <name evidence="5" type="ORF">SAMN05428963_11375</name>
</gene>
<dbReference type="SUPFAM" id="SSF103190">
    <property type="entry name" value="Sensory domain-like"/>
    <property type="match status" value="1"/>
</dbReference>
<evidence type="ECO:0000256" key="1">
    <source>
        <dbReference type="ARBA" id="ARBA00012528"/>
    </source>
</evidence>
<evidence type="ECO:0000259" key="4">
    <source>
        <dbReference type="PROSITE" id="PS50887"/>
    </source>
</evidence>
<dbReference type="CDD" id="cd12914">
    <property type="entry name" value="PDC1_DGC_like"/>
    <property type="match status" value="1"/>
</dbReference>
<dbReference type="Pfam" id="PF22588">
    <property type="entry name" value="dCache_1_like"/>
    <property type="match status" value="1"/>
</dbReference>
<feature type="transmembrane region" description="Helical" evidence="3">
    <location>
        <begin position="12"/>
        <end position="34"/>
    </location>
</feature>
<keyword evidence="3" id="KW-1133">Transmembrane helix</keyword>
<dbReference type="PANTHER" id="PTHR45138:SF9">
    <property type="entry name" value="DIGUANYLATE CYCLASE DGCM-RELATED"/>
    <property type="match status" value="1"/>
</dbReference>
<reference evidence="5 6" key="1">
    <citation type="submission" date="2017-02" db="EMBL/GenBank/DDBJ databases">
        <authorList>
            <person name="Peterson S.W."/>
        </authorList>
    </citation>
    <scope>NUCLEOTIDE SEQUENCE [LARGE SCALE GENOMIC DNA]</scope>
    <source>
        <strain evidence="5 6">USBA 369</strain>
    </source>
</reference>
<dbReference type="STRING" id="1365950.SAMN05428963_11375"/>
<proteinExistence type="predicted"/>
<accession>A0A1T4SRK7</accession>
<dbReference type="Gene3D" id="3.30.70.270">
    <property type="match status" value="1"/>
</dbReference>
<dbReference type="SUPFAM" id="SSF55073">
    <property type="entry name" value="Nucleotide cyclase"/>
    <property type="match status" value="1"/>
</dbReference>
<keyword evidence="3" id="KW-0812">Transmembrane</keyword>
<comment type="catalytic activity">
    <reaction evidence="2">
        <text>2 GTP = 3',3'-c-di-GMP + 2 diphosphate</text>
        <dbReference type="Rhea" id="RHEA:24898"/>
        <dbReference type="ChEBI" id="CHEBI:33019"/>
        <dbReference type="ChEBI" id="CHEBI:37565"/>
        <dbReference type="ChEBI" id="CHEBI:58805"/>
        <dbReference type="EC" id="2.7.7.65"/>
    </reaction>
</comment>
<organism evidence="5 6">
    <name type="scientific">Consotaella salsifontis</name>
    <dbReference type="NCBI Taxonomy" id="1365950"/>
    <lineage>
        <taxon>Bacteria</taxon>
        <taxon>Pseudomonadati</taxon>
        <taxon>Pseudomonadota</taxon>
        <taxon>Alphaproteobacteria</taxon>
        <taxon>Hyphomicrobiales</taxon>
        <taxon>Aurantimonadaceae</taxon>
        <taxon>Consotaella</taxon>
    </lineage>
</organism>
<evidence type="ECO:0000256" key="3">
    <source>
        <dbReference type="SAM" id="Phobius"/>
    </source>
</evidence>
<dbReference type="GO" id="GO:0052621">
    <property type="term" value="F:diguanylate cyclase activity"/>
    <property type="evidence" value="ECO:0007669"/>
    <property type="project" value="UniProtKB-EC"/>
</dbReference>